<gene>
    <name evidence="1" type="ORF">LEP1GSC178_2889</name>
</gene>
<proteinExistence type="predicted"/>
<organism evidence="1 2">
    <name type="scientific">Leptospira licerasiae str. MMD4847</name>
    <dbReference type="NCBI Taxonomy" id="1049971"/>
    <lineage>
        <taxon>Bacteria</taxon>
        <taxon>Pseudomonadati</taxon>
        <taxon>Spirochaetota</taxon>
        <taxon>Spirochaetia</taxon>
        <taxon>Leptospirales</taxon>
        <taxon>Leptospiraceae</taxon>
        <taxon>Leptospira</taxon>
    </lineage>
</organism>
<dbReference type="EMBL" id="AHOM02000004">
    <property type="protein sequence ID" value="EJZ42470.1"/>
    <property type="molecule type" value="Genomic_DNA"/>
</dbReference>
<dbReference type="Proteomes" id="UP000018720">
    <property type="component" value="Unassembled WGS sequence"/>
</dbReference>
<name>A0ABP2RG00_9LEPT</name>
<protein>
    <submittedName>
        <fullName evidence="1">Uncharacterized protein</fullName>
    </submittedName>
</protein>
<comment type="caution">
    <text evidence="1">The sequence shown here is derived from an EMBL/GenBank/DDBJ whole genome shotgun (WGS) entry which is preliminary data.</text>
</comment>
<evidence type="ECO:0000313" key="1">
    <source>
        <dbReference type="EMBL" id="EJZ42470.1"/>
    </source>
</evidence>
<keyword evidence="2" id="KW-1185">Reference proteome</keyword>
<evidence type="ECO:0000313" key="2">
    <source>
        <dbReference type="Proteomes" id="UP000018720"/>
    </source>
</evidence>
<sequence>MCVLDSKPSSSPFSLYNKWEERACLNITILEKKDELG</sequence>
<reference evidence="1 2" key="1">
    <citation type="submission" date="2012-08" db="EMBL/GenBank/DDBJ databases">
        <authorList>
            <person name="Harkins D.M."/>
            <person name="Durkin A.S."/>
            <person name="Selengut J.D."/>
            <person name="Sanka R."/>
            <person name="DePew J."/>
            <person name="Purushe J."/>
            <person name="Matthias M.A."/>
            <person name="Vinetz J.M."/>
            <person name="Sutton G.G."/>
            <person name="Nelson W.C."/>
            <person name="Fouts D.E."/>
        </authorList>
    </citation>
    <scope>NUCLEOTIDE SEQUENCE [LARGE SCALE GENOMIC DNA]</scope>
    <source>
        <strain evidence="1 2">MMD4847</strain>
    </source>
</reference>
<accession>A0ABP2RG00</accession>